<evidence type="ECO:0000313" key="10">
    <source>
        <dbReference type="Proteomes" id="UP001324115"/>
    </source>
</evidence>
<keyword evidence="5" id="KW-0539">Nucleus</keyword>
<dbReference type="FunFam" id="3.30.730.10:FF:000005">
    <property type="entry name" value="ethylene-responsive transcription factor RAP2-11"/>
    <property type="match status" value="1"/>
</dbReference>
<dbReference type="SUPFAM" id="SSF54171">
    <property type="entry name" value="DNA-binding domain"/>
    <property type="match status" value="1"/>
</dbReference>
<evidence type="ECO:0000259" key="8">
    <source>
        <dbReference type="PROSITE" id="PS51032"/>
    </source>
</evidence>
<organism evidence="9 10">
    <name type="scientific">Quercus rubra</name>
    <name type="common">Northern red oak</name>
    <name type="synonym">Quercus borealis</name>
    <dbReference type="NCBI Taxonomy" id="3512"/>
    <lineage>
        <taxon>Eukaryota</taxon>
        <taxon>Viridiplantae</taxon>
        <taxon>Streptophyta</taxon>
        <taxon>Embryophyta</taxon>
        <taxon>Tracheophyta</taxon>
        <taxon>Spermatophyta</taxon>
        <taxon>Magnoliopsida</taxon>
        <taxon>eudicotyledons</taxon>
        <taxon>Gunneridae</taxon>
        <taxon>Pentapetalae</taxon>
        <taxon>rosids</taxon>
        <taxon>fabids</taxon>
        <taxon>Fagales</taxon>
        <taxon>Fagaceae</taxon>
        <taxon>Quercus</taxon>
    </lineage>
</organism>
<keyword evidence="3" id="KW-0238">DNA-binding</keyword>
<name>A0AAN7FQN6_QUERU</name>
<keyword evidence="2" id="KW-0805">Transcription regulation</keyword>
<evidence type="ECO:0000256" key="3">
    <source>
        <dbReference type="ARBA" id="ARBA00023125"/>
    </source>
</evidence>
<evidence type="ECO:0000256" key="1">
    <source>
        <dbReference type="ARBA" id="ARBA00004123"/>
    </source>
</evidence>
<dbReference type="GO" id="GO:0003700">
    <property type="term" value="F:DNA-binding transcription factor activity"/>
    <property type="evidence" value="ECO:0007669"/>
    <property type="project" value="InterPro"/>
</dbReference>
<evidence type="ECO:0000256" key="4">
    <source>
        <dbReference type="ARBA" id="ARBA00023163"/>
    </source>
</evidence>
<accession>A0AAN7FQN6</accession>
<dbReference type="InterPro" id="IPR001471">
    <property type="entry name" value="AP2/ERF_dom"/>
</dbReference>
<feature type="domain" description="AP2/ERF" evidence="8">
    <location>
        <begin position="25"/>
        <end position="82"/>
    </location>
</feature>
<dbReference type="CDD" id="cd00018">
    <property type="entry name" value="AP2"/>
    <property type="match status" value="1"/>
</dbReference>
<feature type="compositionally biased region" description="Polar residues" evidence="7">
    <location>
        <begin position="1"/>
        <end position="12"/>
    </location>
</feature>
<feature type="region of interest" description="Disordered" evidence="7">
    <location>
        <begin position="334"/>
        <end position="353"/>
    </location>
</feature>
<keyword evidence="4" id="KW-0804">Transcription</keyword>
<comment type="similarity">
    <text evidence="6">Belongs to the AP2/ERF transcription factor family. ERF subfamily.</text>
</comment>
<dbReference type="PANTHER" id="PTHR31194:SF197">
    <property type="entry name" value="OS12G0582900 PROTEIN"/>
    <property type="match status" value="1"/>
</dbReference>
<dbReference type="Proteomes" id="UP001324115">
    <property type="component" value="Unassembled WGS sequence"/>
</dbReference>
<dbReference type="InterPro" id="IPR050913">
    <property type="entry name" value="AP2/ERF_ERF"/>
</dbReference>
<sequence length="367" mass="40897">MVSDQMMEQSATLAAPGGARRNRKRYTGVRQRPSGRWVAEIKDTIQKIRVWLGTYDTPGEAARAYDEAACLLRGANTSTKFYPCSPTHLRPALPSKTTNLLLLRLQARHIASASMAAISLPISLKEPETEVKDYYFDSFFNLPEDCTTYENSDTLTNRTSGGVNNSDNVTESFESSSVRLEEGWVKALDMDDVDDGKSQGGGKEEVGEKEGCDMEHIDFQFLDAVVSTCYCSPFEIAEEMVEPVKQETYGNEPSLLVETMKRMKYERKFSASLYAFNGIPECLRLKQSEVANGPERSEQLSNLGSNCNSNEDRKHREDIFWEVVKEQIGISQALTERGSSSSSSSSFFSPESGEPCLWSTLNLPPIC</sequence>
<evidence type="ECO:0000256" key="5">
    <source>
        <dbReference type="ARBA" id="ARBA00023242"/>
    </source>
</evidence>
<gene>
    <name evidence="9" type="ORF">RGQ29_015909</name>
</gene>
<evidence type="ECO:0000256" key="7">
    <source>
        <dbReference type="SAM" id="MobiDB-lite"/>
    </source>
</evidence>
<evidence type="ECO:0000256" key="2">
    <source>
        <dbReference type="ARBA" id="ARBA00023015"/>
    </source>
</evidence>
<comment type="subcellular location">
    <subcellularLocation>
        <location evidence="1">Nucleus</location>
    </subcellularLocation>
</comment>
<proteinExistence type="inferred from homology"/>
<reference evidence="9 10" key="1">
    <citation type="journal article" date="2023" name="G3 (Bethesda)">
        <title>A haplotype-resolved chromosome-scale genome for Quercus rubra L. provides insights into the genetics of adaptive traits for red oak species.</title>
        <authorList>
            <person name="Kapoor B."/>
            <person name="Jenkins J."/>
            <person name="Schmutz J."/>
            <person name="Zhebentyayeva T."/>
            <person name="Kuelheim C."/>
            <person name="Coggeshall M."/>
            <person name="Heim C."/>
            <person name="Lasky J.R."/>
            <person name="Leites L."/>
            <person name="Islam-Faridi N."/>
            <person name="Romero-Severson J."/>
            <person name="DeLeo V.L."/>
            <person name="Lucas S.M."/>
            <person name="Lazic D."/>
            <person name="Gailing O."/>
            <person name="Carlson J."/>
            <person name="Staton M."/>
        </authorList>
    </citation>
    <scope>NUCLEOTIDE SEQUENCE [LARGE SCALE GENOMIC DNA]</scope>
    <source>
        <strain evidence="9">Pseudo-F2</strain>
    </source>
</reference>
<dbReference type="PROSITE" id="PS51032">
    <property type="entry name" value="AP2_ERF"/>
    <property type="match status" value="1"/>
</dbReference>
<evidence type="ECO:0000256" key="6">
    <source>
        <dbReference type="ARBA" id="ARBA00024343"/>
    </source>
</evidence>
<protein>
    <recommendedName>
        <fullName evidence="8">AP2/ERF domain-containing protein</fullName>
    </recommendedName>
</protein>
<dbReference type="PANTHER" id="PTHR31194">
    <property type="entry name" value="SHN SHINE , DNA BINDING / TRANSCRIPTION FACTOR"/>
    <property type="match status" value="1"/>
</dbReference>
<dbReference type="GO" id="GO:0005634">
    <property type="term" value="C:nucleus"/>
    <property type="evidence" value="ECO:0007669"/>
    <property type="project" value="UniProtKB-SubCell"/>
</dbReference>
<dbReference type="SMART" id="SM00380">
    <property type="entry name" value="AP2"/>
    <property type="match status" value="1"/>
</dbReference>
<comment type="caution">
    <text evidence="9">The sequence shown here is derived from an EMBL/GenBank/DDBJ whole genome shotgun (WGS) entry which is preliminary data.</text>
</comment>
<keyword evidence="10" id="KW-1185">Reference proteome</keyword>
<feature type="non-terminal residue" evidence="9">
    <location>
        <position position="367"/>
    </location>
</feature>
<dbReference type="Pfam" id="PF00847">
    <property type="entry name" value="AP2"/>
    <property type="match status" value="1"/>
</dbReference>
<dbReference type="InterPro" id="IPR016177">
    <property type="entry name" value="DNA-bd_dom_sf"/>
</dbReference>
<dbReference type="Gene3D" id="3.30.730.10">
    <property type="entry name" value="AP2/ERF domain"/>
    <property type="match status" value="1"/>
</dbReference>
<feature type="region of interest" description="Disordered" evidence="7">
    <location>
        <begin position="1"/>
        <end position="29"/>
    </location>
</feature>
<dbReference type="GO" id="GO:0003677">
    <property type="term" value="F:DNA binding"/>
    <property type="evidence" value="ECO:0007669"/>
    <property type="project" value="UniProtKB-KW"/>
</dbReference>
<evidence type="ECO:0000313" key="9">
    <source>
        <dbReference type="EMBL" id="KAK4598635.1"/>
    </source>
</evidence>
<dbReference type="EMBL" id="JAXUIC010000003">
    <property type="protein sequence ID" value="KAK4598635.1"/>
    <property type="molecule type" value="Genomic_DNA"/>
</dbReference>
<dbReference type="PRINTS" id="PR00367">
    <property type="entry name" value="ETHRSPELEMNT"/>
</dbReference>
<feature type="compositionally biased region" description="Low complexity" evidence="7">
    <location>
        <begin position="338"/>
        <end position="353"/>
    </location>
</feature>
<dbReference type="AlphaFoldDB" id="A0AAN7FQN6"/>
<dbReference type="InterPro" id="IPR036955">
    <property type="entry name" value="AP2/ERF_dom_sf"/>
</dbReference>
<dbReference type="GO" id="GO:0009877">
    <property type="term" value="P:nodulation"/>
    <property type="evidence" value="ECO:0007669"/>
    <property type="project" value="UniProtKB-ARBA"/>
</dbReference>